<comment type="catalytic activity">
    <reaction evidence="9">
        <text>(sulfur carrier)-H + L-cysteine = (sulfur carrier)-SH + L-alanine</text>
        <dbReference type="Rhea" id="RHEA:43892"/>
        <dbReference type="Rhea" id="RHEA-COMP:14737"/>
        <dbReference type="Rhea" id="RHEA-COMP:14739"/>
        <dbReference type="ChEBI" id="CHEBI:29917"/>
        <dbReference type="ChEBI" id="CHEBI:35235"/>
        <dbReference type="ChEBI" id="CHEBI:57972"/>
        <dbReference type="ChEBI" id="CHEBI:64428"/>
        <dbReference type="EC" id="2.8.1.7"/>
    </reaction>
</comment>
<name>A0ABW6BPT8_9SPHI</name>
<dbReference type="Gene3D" id="3.40.640.10">
    <property type="entry name" value="Type I PLP-dependent aspartate aminotransferase-like (Major domain)"/>
    <property type="match status" value="1"/>
</dbReference>
<dbReference type="InterPro" id="IPR016454">
    <property type="entry name" value="Cysteine_dSase"/>
</dbReference>
<evidence type="ECO:0000256" key="5">
    <source>
        <dbReference type="ARBA" id="ARBA00022723"/>
    </source>
</evidence>
<dbReference type="InterPro" id="IPR015422">
    <property type="entry name" value="PyrdxlP-dep_Trfase_small"/>
</dbReference>
<evidence type="ECO:0000256" key="10">
    <source>
        <dbReference type="RuleBase" id="RU004504"/>
    </source>
</evidence>
<evidence type="ECO:0000256" key="6">
    <source>
        <dbReference type="ARBA" id="ARBA00022898"/>
    </source>
</evidence>
<proteinExistence type="inferred from homology"/>
<dbReference type="PANTHER" id="PTHR11601:SF34">
    <property type="entry name" value="CYSTEINE DESULFURASE"/>
    <property type="match status" value="1"/>
</dbReference>
<dbReference type="RefSeq" id="WP_320183441.1">
    <property type="nucleotide sequence ID" value="NZ_CP138332.1"/>
</dbReference>
<comment type="similarity">
    <text evidence="2">Belongs to the class-V pyridoxal-phosphate-dependent aminotransferase family. NifS/IscS subfamily.</text>
</comment>
<dbReference type="Proteomes" id="UP001597525">
    <property type="component" value="Unassembled WGS sequence"/>
</dbReference>
<dbReference type="InterPro" id="IPR000192">
    <property type="entry name" value="Aminotrans_V_dom"/>
</dbReference>
<reference evidence="14" key="1">
    <citation type="journal article" date="2019" name="Int. J. Syst. Evol. Microbiol.">
        <title>The Global Catalogue of Microorganisms (GCM) 10K type strain sequencing project: providing services to taxonomists for standard genome sequencing and annotation.</title>
        <authorList>
            <consortium name="The Broad Institute Genomics Platform"/>
            <consortium name="The Broad Institute Genome Sequencing Center for Infectious Disease"/>
            <person name="Wu L."/>
            <person name="Ma J."/>
        </authorList>
    </citation>
    <scope>NUCLEOTIDE SEQUENCE [LARGE SCALE GENOMIC DNA]</scope>
    <source>
        <strain evidence="14">KCTC 22814</strain>
    </source>
</reference>
<evidence type="ECO:0000256" key="4">
    <source>
        <dbReference type="ARBA" id="ARBA00022679"/>
    </source>
</evidence>
<dbReference type="SUPFAM" id="SSF53383">
    <property type="entry name" value="PLP-dependent transferases"/>
    <property type="match status" value="1"/>
</dbReference>
<feature type="domain" description="Aminotransferase class V" evidence="12">
    <location>
        <begin position="6"/>
        <end position="361"/>
    </location>
</feature>
<evidence type="ECO:0000259" key="12">
    <source>
        <dbReference type="Pfam" id="PF00266"/>
    </source>
</evidence>
<dbReference type="EMBL" id="JBHUPB010000015">
    <property type="protein sequence ID" value="MFD2969956.1"/>
    <property type="molecule type" value="Genomic_DNA"/>
</dbReference>
<comment type="cofactor">
    <cofactor evidence="1 10">
        <name>pyridoxal 5'-phosphate</name>
        <dbReference type="ChEBI" id="CHEBI:597326"/>
    </cofactor>
</comment>
<feature type="coiled-coil region" evidence="11">
    <location>
        <begin position="250"/>
        <end position="277"/>
    </location>
</feature>
<keyword evidence="7" id="KW-0408">Iron</keyword>
<protein>
    <recommendedName>
        <fullName evidence="3">cysteine desulfurase</fullName>
        <ecNumber evidence="3">2.8.1.7</ecNumber>
    </recommendedName>
</protein>
<keyword evidence="11" id="KW-0175">Coiled coil</keyword>
<evidence type="ECO:0000256" key="7">
    <source>
        <dbReference type="ARBA" id="ARBA00023004"/>
    </source>
</evidence>
<keyword evidence="8" id="KW-0411">Iron-sulfur</keyword>
<comment type="caution">
    <text evidence="13">The sequence shown here is derived from an EMBL/GenBank/DDBJ whole genome shotgun (WGS) entry which is preliminary data.</text>
</comment>
<dbReference type="PROSITE" id="PS00595">
    <property type="entry name" value="AA_TRANSFER_CLASS_5"/>
    <property type="match status" value="1"/>
</dbReference>
<dbReference type="Pfam" id="PF00266">
    <property type="entry name" value="Aminotran_5"/>
    <property type="match status" value="1"/>
</dbReference>
<dbReference type="InterPro" id="IPR015424">
    <property type="entry name" value="PyrdxlP-dep_Trfase"/>
</dbReference>
<evidence type="ECO:0000256" key="11">
    <source>
        <dbReference type="SAM" id="Coils"/>
    </source>
</evidence>
<evidence type="ECO:0000313" key="14">
    <source>
        <dbReference type="Proteomes" id="UP001597525"/>
    </source>
</evidence>
<keyword evidence="14" id="KW-1185">Reference proteome</keyword>
<dbReference type="InterPro" id="IPR015421">
    <property type="entry name" value="PyrdxlP-dep_Trfase_major"/>
</dbReference>
<dbReference type="PANTHER" id="PTHR11601">
    <property type="entry name" value="CYSTEINE DESULFURYLASE FAMILY MEMBER"/>
    <property type="match status" value="1"/>
</dbReference>
<sequence>MQNDFIYLDNNATTPLDPRVLASMMPYLTDMFGNAASSHKMGRQIKTAVEQARGQVGELLDVNEEDIYFTAGATEAINIALQGIPARAGQAKHIITVQTEHPAVLDTCRYLETIGVEVTYLSVDDTGLIDFEELKQAFQDNTVLVCVMFVNNETGVIQDLTKIADIAHERGALFMTDATQGVGKFPLYVPGKIDILAFSAHKFYGPKGIGGLYVNPYVRLKSLVYGGGHERGLRSGTLNVSGIVGLGKAAEIAQQEILRDEGRISQLRAQLEEALLQIPGTRINGAVENRLSSTSNICFDGVDNEAMLLGLKDICVSNGSACHSLVMEPSHVLLAMGLTKEQANSSIRFSLGRFNTEEEIKHTADAVSNAVARLRAMAF</sequence>
<evidence type="ECO:0000256" key="8">
    <source>
        <dbReference type="ARBA" id="ARBA00023014"/>
    </source>
</evidence>
<evidence type="ECO:0000256" key="3">
    <source>
        <dbReference type="ARBA" id="ARBA00012239"/>
    </source>
</evidence>
<evidence type="ECO:0000313" key="13">
    <source>
        <dbReference type="EMBL" id="MFD2969956.1"/>
    </source>
</evidence>
<keyword evidence="5" id="KW-0479">Metal-binding</keyword>
<evidence type="ECO:0000256" key="2">
    <source>
        <dbReference type="ARBA" id="ARBA00006490"/>
    </source>
</evidence>
<evidence type="ECO:0000256" key="9">
    <source>
        <dbReference type="ARBA" id="ARBA00050776"/>
    </source>
</evidence>
<dbReference type="Gene3D" id="3.90.1150.10">
    <property type="entry name" value="Aspartate Aminotransferase, domain 1"/>
    <property type="match status" value="1"/>
</dbReference>
<dbReference type="EC" id="2.8.1.7" evidence="3"/>
<keyword evidence="4" id="KW-0808">Transferase</keyword>
<organism evidence="13 14">
    <name type="scientific">Sphingobacterium bambusae</name>
    <dbReference type="NCBI Taxonomy" id="662858"/>
    <lineage>
        <taxon>Bacteria</taxon>
        <taxon>Pseudomonadati</taxon>
        <taxon>Bacteroidota</taxon>
        <taxon>Sphingobacteriia</taxon>
        <taxon>Sphingobacteriales</taxon>
        <taxon>Sphingobacteriaceae</taxon>
        <taxon>Sphingobacterium</taxon>
    </lineage>
</organism>
<gene>
    <name evidence="13" type="ORF">ACFS7Y_21380</name>
</gene>
<dbReference type="PIRSF" id="PIRSF005572">
    <property type="entry name" value="NifS"/>
    <property type="match status" value="1"/>
</dbReference>
<accession>A0ABW6BPT8</accession>
<keyword evidence="6" id="KW-0663">Pyridoxal phosphate</keyword>
<dbReference type="InterPro" id="IPR020578">
    <property type="entry name" value="Aminotrans_V_PyrdxlP_BS"/>
</dbReference>
<evidence type="ECO:0000256" key="1">
    <source>
        <dbReference type="ARBA" id="ARBA00001933"/>
    </source>
</evidence>